<evidence type="ECO:0000313" key="4">
    <source>
        <dbReference type="Proteomes" id="UP000823775"/>
    </source>
</evidence>
<comment type="caution">
    <text evidence="3">The sequence shown here is derived from an EMBL/GenBank/DDBJ whole genome shotgun (WGS) entry which is preliminary data.</text>
</comment>
<feature type="compositionally biased region" description="Polar residues" evidence="1">
    <location>
        <begin position="48"/>
        <end position="57"/>
    </location>
</feature>
<dbReference type="InterPro" id="IPR046796">
    <property type="entry name" value="Transposase_32_dom"/>
</dbReference>
<proteinExistence type="predicted"/>
<reference evidence="3 4" key="1">
    <citation type="journal article" date="2021" name="BMC Genomics">
        <title>Datura genome reveals duplications of psychoactive alkaloid biosynthetic genes and high mutation rate following tissue culture.</title>
        <authorList>
            <person name="Rajewski A."/>
            <person name="Carter-House D."/>
            <person name="Stajich J."/>
            <person name="Litt A."/>
        </authorList>
    </citation>
    <scope>NUCLEOTIDE SEQUENCE [LARGE SCALE GENOMIC DNA]</scope>
    <source>
        <strain evidence="3">AR-01</strain>
    </source>
</reference>
<accession>A0ABS8RQV8</accession>
<evidence type="ECO:0000313" key="3">
    <source>
        <dbReference type="EMBL" id="MCD7449206.1"/>
    </source>
</evidence>
<organism evidence="3 4">
    <name type="scientific">Datura stramonium</name>
    <name type="common">Jimsonweed</name>
    <name type="synonym">Common thornapple</name>
    <dbReference type="NCBI Taxonomy" id="4076"/>
    <lineage>
        <taxon>Eukaryota</taxon>
        <taxon>Viridiplantae</taxon>
        <taxon>Streptophyta</taxon>
        <taxon>Embryophyta</taxon>
        <taxon>Tracheophyta</taxon>
        <taxon>Spermatophyta</taxon>
        <taxon>Magnoliopsida</taxon>
        <taxon>eudicotyledons</taxon>
        <taxon>Gunneridae</taxon>
        <taxon>Pentapetalae</taxon>
        <taxon>asterids</taxon>
        <taxon>lamiids</taxon>
        <taxon>Solanales</taxon>
        <taxon>Solanaceae</taxon>
        <taxon>Solanoideae</taxon>
        <taxon>Datureae</taxon>
        <taxon>Datura</taxon>
    </lineage>
</organism>
<evidence type="ECO:0000259" key="2">
    <source>
        <dbReference type="Pfam" id="PF20167"/>
    </source>
</evidence>
<feature type="region of interest" description="Disordered" evidence="1">
    <location>
        <begin position="1"/>
        <end position="103"/>
    </location>
</feature>
<dbReference type="EMBL" id="JACEIK010000089">
    <property type="protein sequence ID" value="MCD7449206.1"/>
    <property type="molecule type" value="Genomic_DNA"/>
</dbReference>
<feature type="compositionally biased region" description="Basic and acidic residues" evidence="1">
    <location>
        <begin position="23"/>
        <end position="36"/>
    </location>
</feature>
<dbReference type="Proteomes" id="UP000823775">
    <property type="component" value="Unassembled WGS sequence"/>
</dbReference>
<gene>
    <name evidence="3" type="ORF">HAX54_050644</name>
</gene>
<feature type="domain" description="Putative plant transposon protein" evidence="2">
    <location>
        <begin position="157"/>
        <end position="318"/>
    </location>
</feature>
<name>A0ABS8RQV8_DATST</name>
<dbReference type="Pfam" id="PF20167">
    <property type="entry name" value="Transposase_32"/>
    <property type="match status" value="1"/>
</dbReference>
<protein>
    <recommendedName>
        <fullName evidence="2">Putative plant transposon protein domain-containing protein</fullName>
    </recommendedName>
</protein>
<sequence length="318" mass="36576">MCLIGMMTSTGNKKQQEAVAQKEIAKRQQLHDESKSDSSSGSEAHYNIENSYESPFVTTREKYKAREATVATTSPPQLEEGDEEAESDGNNPPADNEEEGNDDAEESWIMILRDMYYAGLSLNDKGNPSRSIQEDPKIQINALNEVPELKRLFEGYNMYWTTKTLGKYNMEMVHEFYTNYYCTLEKKAPSKNVIKKEPVLDSLRVRVIPVDISEKTITRFLMDGDYTVPTQTTEYDYRMEEMKGIRKLSTEDKVMLFQWRTNINSKDKEGSEWVIGRKPIYKASLNFLAKSWWSIVRHRLASTVNDKVLRVDKAALVA</sequence>
<evidence type="ECO:0000256" key="1">
    <source>
        <dbReference type="SAM" id="MobiDB-lite"/>
    </source>
</evidence>
<keyword evidence="4" id="KW-1185">Reference proteome</keyword>